<evidence type="ECO:0000256" key="1">
    <source>
        <dbReference type="SAM" id="MobiDB-lite"/>
    </source>
</evidence>
<reference evidence="2" key="1">
    <citation type="submission" date="2021-02" db="EMBL/GenBank/DDBJ databases">
        <authorList>
            <person name="Nowell W R."/>
        </authorList>
    </citation>
    <scope>NUCLEOTIDE SEQUENCE</scope>
    <source>
        <strain evidence="2">Ploen Becks lab</strain>
    </source>
</reference>
<sequence length="121" mass="13910">LENLAKFNQTQINSSTTSKRKSFNPVRISTSLNDLKRKSNKMDENVEDKDEIPNQVKKIKNDLNLEASSNRLSNEQLQKEDLDNENSSYDEYDEDDNESINNNNITKDENMHSKESGLVVS</sequence>
<feature type="compositionally biased region" description="Polar residues" evidence="1">
    <location>
        <begin position="1"/>
        <end position="17"/>
    </location>
</feature>
<comment type="caution">
    <text evidence="2">The sequence shown here is derived from an EMBL/GenBank/DDBJ whole genome shotgun (WGS) entry which is preliminary data.</text>
</comment>
<dbReference type="AlphaFoldDB" id="A0A814S911"/>
<gene>
    <name evidence="2" type="ORF">OXX778_LOCUS22982</name>
</gene>
<feature type="compositionally biased region" description="Acidic residues" evidence="1">
    <location>
        <begin position="82"/>
        <end position="98"/>
    </location>
</feature>
<organism evidence="2 3">
    <name type="scientific">Brachionus calyciflorus</name>
    <dbReference type="NCBI Taxonomy" id="104777"/>
    <lineage>
        <taxon>Eukaryota</taxon>
        <taxon>Metazoa</taxon>
        <taxon>Spiralia</taxon>
        <taxon>Gnathifera</taxon>
        <taxon>Rotifera</taxon>
        <taxon>Eurotatoria</taxon>
        <taxon>Monogononta</taxon>
        <taxon>Pseudotrocha</taxon>
        <taxon>Ploima</taxon>
        <taxon>Brachionidae</taxon>
        <taxon>Brachionus</taxon>
    </lineage>
</organism>
<keyword evidence="3" id="KW-1185">Reference proteome</keyword>
<proteinExistence type="predicted"/>
<evidence type="ECO:0000313" key="3">
    <source>
        <dbReference type="Proteomes" id="UP000663879"/>
    </source>
</evidence>
<dbReference type="Proteomes" id="UP000663879">
    <property type="component" value="Unassembled WGS sequence"/>
</dbReference>
<evidence type="ECO:0000313" key="2">
    <source>
        <dbReference type="EMBL" id="CAF1143168.1"/>
    </source>
</evidence>
<accession>A0A814S911</accession>
<feature type="compositionally biased region" description="Basic and acidic residues" evidence="1">
    <location>
        <begin position="106"/>
        <end position="115"/>
    </location>
</feature>
<feature type="compositionally biased region" description="Polar residues" evidence="1">
    <location>
        <begin position="66"/>
        <end position="76"/>
    </location>
</feature>
<feature type="compositionally biased region" description="Basic and acidic residues" evidence="1">
    <location>
        <begin position="34"/>
        <end position="44"/>
    </location>
</feature>
<dbReference type="EMBL" id="CAJNOC010010801">
    <property type="protein sequence ID" value="CAF1143168.1"/>
    <property type="molecule type" value="Genomic_DNA"/>
</dbReference>
<feature type="region of interest" description="Disordered" evidence="1">
    <location>
        <begin position="1"/>
        <end position="121"/>
    </location>
</feature>
<feature type="non-terminal residue" evidence="2">
    <location>
        <position position="1"/>
    </location>
</feature>
<name>A0A814S911_9BILA</name>
<protein>
    <submittedName>
        <fullName evidence="2">Uncharacterized protein</fullName>
    </submittedName>
</protein>